<dbReference type="GO" id="GO:0043565">
    <property type="term" value="F:sequence-specific DNA binding"/>
    <property type="evidence" value="ECO:0007669"/>
    <property type="project" value="TreeGrafter"/>
</dbReference>
<dbReference type="PANTHER" id="PTHR30537:SF5">
    <property type="entry name" value="HTH-TYPE TRANSCRIPTIONAL ACTIVATOR TTDR-RELATED"/>
    <property type="match status" value="1"/>
</dbReference>
<protein>
    <submittedName>
        <fullName evidence="6">LysR family transcriptional regulator</fullName>
    </submittedName>
</protein>
<dbReference type="KEGG" id="thu:AC731_001700"/>
<dbReference type="InterPro" id="IPR036390">
    <property type="entry name" value="WH_DNA-bd_sf"/>
</dbReference>
<sequence length="301" mass="34511">MNNRFSIEDLQVFSEVVRTLNFSQAAQRLGVSPAFISKRIQVLEAQLECKLFHRSTRQVSLTEQGEHVYELGRSILDKVSELHEELGVKRNEPRGVLRVSTSFGFGRRVVGESLAEFSHKYPEIEVRLDVLDHLLDLAQNKIDLDVRIGDVISPHYIAKRLARNHRILCAAPSYLERCGTPTDLNELAQHNCLIIKERDHPVGLWKLTRRGRNYNVKVRGSLVTNNGEIAVAWALAGHGIMLRSIWDARTHLDSGLLVNILPDYTQEANIWAVYPERLSSSAKIKLCVKHMEEFFQRWEQR</sequence>
<accession>A0A140IDE6</accession>
<evidence type="ECO:0000313" key="7">
    <source>
        <dbReference type="Proteomes" id="UP000036902"/>
    </source>
</evidence>
<dbReference type="GO" id="GO:0003700">
    <property type="term" value="F:DNA-binding transcription factor activity"/>
    <property type="evidence" value="ECO:0007669"/>
    <property type="project" value="InterPro"/>
</dbReference>
<evidence type="ECO:0000259" key="5">
    <source>
        <dbReference type="PROSITE" id="PS50931"/>
    </source>
</evidence>
<dbReference type="InterPro" id="IPR036388">
    <property type="entry name" value="WH-like_DNA-bd_sf"/>
</dbReference>
<reference evidence="7" key="1">
    <citation type="submission" date="2016-03" db="EMBL/GenBank/DDBJ databases">
        <authorList>
            <person name="Ma C."/>
            <person name="Zhou S."/>
            <person name="Yang G."/>
        </authorList>
    </citation>
    <scope>NUCLEOTIDE SEQUENCE [LARGE SCALE GENOMIC DNA]</scope>
    <source>
        <strain evidence="7">SgZ-1</strain>
    </source>
</reference>
<keyword evidence="7" id="KW-1185">Reference proteome</keyword>
<dbReference type="Pfam" id="PF03466">
    <property type="entry name" value="LysR_substrate"/>
    <property type="match status" value="1"/>
</dbReference>
<dbReference type="SUPFAM" id="SSF46785">
    <property type="entry name" value="Winged helix' DNA-binding domain"/>
    <property type="match status" value="1"/>
</dbReference>
<dbReference type="FunFam" id="3.40.190.290:FF:000001">
    <property type="entry name" value="Transcriptional regulator, LysR family"/>
    <property type="match status" value="1"/>
</dbReference>
<evidence type="ECO:0000256" key="3">
    <source>
        <dbReference type="ARBA" id="ARBA00023125"/>
    </source>
</evidence>
<evidence type="ECO:0000256" key="1">
    <source>
        <dbReference type="ARBA" id="ARBA00009437"/>
    </source>
</evidence>
<dbReference type="InterPro" id="IPR005119">
    <property type="entry name" value="LysR_subst-bd"/>
</dbReference>
<feature type="domain" description="HTH lysR-type" evidence="5">
    <location>
        <begin position="5"/>
        <end position="62"/>
    </location>
</feature>
<dbReference type="Gene3D" id="3.40.190.290">
    <property type="match status" value="1"/>
</dbReference>
<proteinExistence type="inferred from homology"/>
<name>A0A140IDE6_9RHOO</name>
<keyword evidence="2" id="KW-0805">Transcription regulation</keyword>
<dbReference type="PROSITE" id="PS50931">
    <property type="entry name" value="HTH_LYSR"/>
    <property type="match status" value="1"/>
</dbReference>
<dbReference type="InterPro" id="IPR058163">
    <property type="entry name" value="LysR-type_TF_proteobact-type"/>
</dbReference>
<comment type="similarity">
    <text evidence="1">Belongs to the LysR transcriptional regulatory family.</text>
</comment>
<evidence type="ECO:0000256" key="4">
    <source>
        <dbReference type="ARBA" id="ARBA00023163"/>
    </source>
</evidence>
<gene>
    <name evidence="6" type="ORF">AC731_001700</name>
</gene>
<dbReference type="FunFam" id="1.10.10.10:FF:000001">
    <property type="entry name" value="LysR family transcriptional regulator"/>
    <property type="match status" value="1"/>
</dbReference>
<dbReference type="SUPFAM" id="SSF53850">
    <property type="entry name" value="Periplasmic binding protein-like II"/>
    <property type="match status" value="1"/>
</dbReference>
<dbReference type="Proteomes" id="UP000036902">
    <property type="component" value="Chromosome"/>
</dbReference>
<dbReference type="EMBL" id="CP014646">
    <property type="protein sequence ID" value="AMO35771.1"/>
    <property type="molecule type" value="Genomic_DNA"/>
</dbReference>
<dbReference type="STRING" id="1134435.AC731_001700"/>
<dbReference type="RefSeq" id="WP_038010717.1">
    <property type="nucleotide sequence ID" value="NZ_JBBWUM010000005.1"/>
</dbReference>
<dbReference type="GO" id="GO:0006351">
    <property type="term" value="P:DNA-templated transcription"/>
    <property type="evidence" value="ECO:0007669"/>
    <property type="project" value="TreeGrafter"/>
</dbReference>
<evidence type="ECO:0000313" key="6">
    <source>
        <dbReference type="EMBL" id="AMO35771.1"/>
    </source>
</evidence>
<keyword evidence="4" id="KW-0804">Transcription</keyword>
<dbReference type="Pfam" id="PF00126">
    <property type="entry name" value="HTH_1"/>
    <property type="match status" value="1"/>
</dbReference>
<dbReference type="InterPro" id="IPR000847">
    <property type="entry name" value="LysR_HTH_N"/>
</dbReference>
<dbReference type="PANTHER" id="PTHR30537">
    <property type="entry name" value="HTH-TYPE TRANSCRIPTIONAL REGULATOR"/>
    <property type="match status" value="1"/>
</dbReference>
<organism evidence="6 7">
    <name type="scientific">Thauera humireducens</name>
    <dbReference type="NCBI Taxonomy" id="1134435"/>
    <lineage>
        <taxon>Bacteria</taxon>
        <taxon>Pseudomonadati</taxon>
        <taxon>Pseudomonadota</taxon>
        <taxon>Betaproteobacteria</taxon>
        <taxon>Rhodocyclales</taxon>
        <taxon>Zoogloeaceae</taxon>
        <taxon>Thauera</taxon>
    </lineage>
</organism>
<evidence type="ECO:0000256" key="2">
    <source>
        <dbReference type="ARBA" id="ARBA00023015"/>
    </source>
</evidence>
<keyword evidence="3" id="KW-0238">DNA-binding</keyword>
<dbReference type="Gene3D" id="1.10.10.10">
    <property type="entry name" value="Winged helix-like DNA-binding domain superfamily/Winged helix DNA-binding domain"/>
    <property type="match status" value="1"/>
</dbReference>
<dbReference type="AlphaFoldDB" id="A0A140IDE6"/>